<dbReference type="RefSeq" id="WP_119721221.1">
    <property type="nucleotide sequence ID" value="NZ_AP011526.1"/>
</dbReference>
<organism evidence="2 3">
    <name type="scientific">Methanococcus maripaludis KA1</name>
    <dbReference type="NCBI Taxonomy" id="637914"/>
    <lineage>
        <taxon>Archaea</taxon>
        <taxon>Methanobacteriati</taxon>
        <taxon>Methanobacteriota</taxon>
        <taxon>Methanomada group</taxon>
        <taxon>Methanococci</taxon>
        <taxon>Methanococcales</taxon>
        <taxon>Methanococcaceae</taxon>
        <taxon>Methanococcus</taxon>
    </lineage>
</organism>
<gene>
    <name evidence="2" type="ORF">MMKA1_16230</name>
</gene>
<name>A0A2Z5PFA4_METMI</name>
<dbReference type="GO" id="GO:0016301">
    <property type="term" value="F:kinase activity"/>
    <property type="evidence" value="ECO:0007669"/>
    <property type="project" value="UniProtKB-KW"/>
</dbReference>
<reference evidence="2 3" key="1">
    <citation type="submission" date="2009-06" db="EMBL/GenBank/DDBJ databases">
        <title>Molecular Evidence for Microbiologically Influenced Corrosion from genome of Methanogen.</title>
        <authorList>
            <person name="Ito N."/>
            <person name="Tsurumaru H."/>
            <person name="Shimizu A."/>
            <person name="Harada T."/>
            <person name="Hosoyama A."/>
            <person name="Horikawa H."/>
            <person name="Wakai S."/>
            <person name="Sasaki K."/>
            <person name="Nishijima K."/>
            <person name="Ataku H."/>
            <person name="Yamazaki J."/>
            <person name="Mise M."/>
            <person name="Yamazaki S."/>
            <person name="Tanikawa S."/>
            <person name="Harayama S."/>
            <person name="Fujita N."/>
        </authorList>
    </citation>
    <scope>NUCLEOTIDE SEQUENCE [LARGE SCALE GENOMIC DNA]</scope>
    <source>
        <strain evidence="3">KA1 ( NBRC 102054)</strain>
    </source>
</reference>
<keyword evidence="2" id="KW-0418">Kinase</keyword>
<dbReference type="InterPro" id="IPR053666">
    <property type="entry name" value="Furan-3-ylmethyl_P_kinase"/>
</dbReference>
<dbReference type="InterPro" id="IPR011375">
    <property type="entry name" value="MfnE"/>
</dbReference>
<dbReference type="InterPro" id="IPR001048">
    <property type="entry name" value="Asp/Glu/Uridylate_kinase"/>
</dbReference>
<dbReference type="Pfam" id="PF00696">
    <property type="entry name" value="AA_kinase"/>
    <property type="match status" value="1"/>
</dbReference>
<dbReference type="Proteomes" id="UP000264208">
    <property type="component" value="Chromosome"/>
</dbReference>
<evidence type="ECO:0000313" key="3">
    <source>
        <dbReference type="Proteomes" id="UP000264208"/>
    </source>
</evidence>
<evidence type="ECO:0000313" key="2">
    <source>
        <dbReference type="EMBL" id="BAP61740.1"/>
    </source>
</evidence>
<proteinExistence type="predicted"/>
<dbReference type="InterPro" id="IPR036393">
    <property type="entry name" value="AceGlu_kinase-like_sf"/>
</dbReference>
<dbReference type="SUPFAM" id="SSF53633">
    <property type="entry name" value="Carbamate kinase-like"/>
    <property type="match status" value="1"/>
</dbReference>
<accession>A0A2Z5PFA4</accession>
<dbReference type="EMBL" id="AP011526">
    <property type="protein sequence ID" value="BAP61740.1"/>
    <property type="molecule type" value="Genomic_DNA"/>
</dbReference>
<feature type="domain" description="Aspartate/glutamate/uridylate kinase" evidence="1">
    <location>
        <begin position="5"/>
        <end position="188"/>
    </location>
</feature>
<protein>
    <submittedName>
        <fullName evidence="2">Putative amino acid kinase</fullName>
    </submittedName>
</protein>
<dbReference type="GeneID" id="37875990"/>
<dbReference type="AlphaFoldDB" id="A0A2Z5PFA4"/>
<keyword evidence="2" id="KW-0808">Transferase</keyword>
<dbReference type="PIRSF" id="PIRSF004857">
    <property type="entry name" value="Kin_aa_kin"/>
    <property type="match status" value="1"/>
</dbReference>
<dbReference type="NCBIfam" id="NF040622">
    <property type="entry name" value="MfnE"/>
    <property type="match status" value="1"/>
</dbReference>
<dbReference type="CDD" id="cd04240">
    <property type="entry name" value="AAK_UC"/>
    <property type="match status" value="1"/>
</dbReference>
<sequence length="212" mass="23345">MVIVYVVKIGGSLTNNAVNLLENLKKLGEKVVIIPGGGNFANVVRNLHENEKINDISAHKLATMCTDITGTYFSEISGIKTADNLFDAKRILQNESIVIILPSNIILSTDELPCSWEVTSDSFAAYIAKLLNSKTLIIATDVDGIYDKYPEGKLLNTINTKTIKGFTSVDKHLPKLISEYGIKCFVVNGNHPERINNIFKGVVDTYTKITLK</sequence>
<evidence type="ECO:0000259" key="1">
    <source>
        <dbReference type="Pfam" id="PF00696"/>
    </source>
</evidence>
<dbReference type="KEGG" id="mmak:MMKA1_16230"/>
<dbReference type="Gene3D" id="3.40.1160.10">
    <property type="entry name" value="Acetylglutamate kinase-like"/>
    <property type="match status" value="1"/>
</dbReference>